<dbReference type="Gene3D" id="1.10.10.1410">
    <property type="match status" value="1"/>
</dbReference>
<dbReference type="EMBL" id="DUFJ01000068">
    <property type="protein sequence ID" value="HIH33202.1"/>
    <property type="molecule type" value="Genomic_DNA"/>
</dbReference>
<comment type="similarity">
    <text evidence="1 4">Belongs to the eukaryotic ribosomal protein P1/P2 family.</text>
</comment>
<evidence type="ECO:0000313" key="7">
    <source>
        <dbReference type="EMBL" id="MBS3058782.1"/>
    </source>
</evidence>
<name>A0A7J4K004_9ARCH</name>
<dbReference type="EMBL" id="JAGVWB010000039">
    <property type="protein sequence ID" value="MBS3058782.1"/>
    <property type="molecule type" value="Genomic_DNA"/>
</dbReference>
<evidence type="ECO:0000313" key="6">
    <source>
        <dbReference type="EMBL" id="HIH33202.1"/>
    </source>
</evidence>
<evidence type="ECO:0000313" key="5">
    <source>
        <dbReference type="EMBL" id="HIH21477.1"/>
    </source>
</evidence>
<dbReference type="EMBL" id="DUFW01000032">
    <property type="protein sequence ID" value="HIH21477.1"/>
    <property type="molecule type" value="Genomic_DNA"/>
</dbReference>
<evidence type="ECO:0000313" key="8">
    <source>
        <dbReference type="Proteomes" id="UP000590964"/>
    </source>
</evidence>
<dbReference type="GO" id="GO:0003735">
    <property type="term" value="F:structural constituent of ribosome"/>
    <property type="evidence" value="ECO:0007669"/>
    <property type="project" value="InterPro"/>
</dbReference>
<dbReference type="GO" id="GO:1990904">
    <property type="term" value="C:ribonucleoprotein complex"/>
    <property type="evidence" value="ECO:0007669"/>
    <property type="project" value="UniProtKB-KW"/>
</dbReference>
<dbReference type="InterPro" id="IPR027534">
    <property type="entry name" value="Ribosomal_P1/P2"/>
</dbReference>
<reference evidence="5" key="1">
    <citation type="journal article" date="2020" name="bioRxiv">
        <title>A rank-normalized archaeal taxonomy based on genome phylogeny resolves widespread incomplete and uneven classifications.</title>
        <authorList>
            <person name="Rinke C."/>
            <person name="Chuvochina M."/>
            <person name="Mussig A.J."/>
            <person name="Chaumeil P.-A."/>
            <person name="Waite D.W."/>
            <person name="Whitman W.B."/>
            <person name="Parks D.H."/>
            <person name="Hugenholtz P."/>
        </authorList>
    </citation>
    <scope>NUCLEOTIDE SEQUENCE</scope>
    <source>
        <strain evidence="6">UBA10036</strain>
        <strain evidence="5">UBA10191</strain>
    </source>
</reference>
<gene>
    <name evidence="5" type="primary">rpl12p</name>
    <name evidence="4" type="synonym">rpl12</name>
    <name evidence="5" type="ORF">HA222_02315</name>
    <name evidence="6" type="ORF">HA227_03025</name>
    <name evidence="7" type="ORF">J4478_05275</name>
</gene>
<dbReference type="GO" id="GO:0006414">
    <property type="term" value="P:translational elongation"/>
    <property type="evidence" value="ECO:0007669"/>
    <property type="project" value="InterPro"/>
</dbReference>
<dbReference type="HAMAP" id="MF_01478">
    <property type="entry name" value="Ribosomal_L12_arch"/>
    <property type="match status" value="1"/>
</dbReference>
<dbReference type="InterPro" id="IPR038716">
    <property type="entry name" value="P1/P2_N_sf"/>
</dbReference>
<organism evidence="5 8">
    <name type="scientific">Candidatus Iainarchaeum sp</name>
    <dbReference type="NCBI Taxonomy" id="3101447"/>
    <lineage>
        <taxon>Archaea</taxon>
        <taxon>Candidatus Iainarchaeota</taxon>
        <taxon>Candidatus Iainarchaeia</taxon>
        <taxon>Candidatus Iainarchaeales</taxon>
        <taxon>Candidatus Iainarchaeaceae</taxon>
        <taxon>Candidatus Iainarchaeum</taxon>
    </lineage>
</organism>
<protein>
    <recommendedName>
        <fullName evidence="4">Large ribosomal subunit protein P1</fullName>
    </recommendedName>
</protein>
<dbReference type="NCBIfam" id="TIGR03685">
    <property type="entry name" value="ribo_P1_arch"/>
    <property type="match status" value="1"/>
</dbReference>
<dbReference type="CDD" id="cd05832">
    <property type="entry name" value="Ribosomal_L12p"/>
    <property type="match status" value="1"/>
</dbReference>
<dbReference type="Pfam" id="PF00428">
    <property type="entry name" value="Ribosomal_60s"/>
    <property type="match status" value="1"/>
</dbReference>
<comment type="caution">
    <text evidence="5">The sequence shown here is derived from an EMBL/GenBank/DDBJ whole genome shotgun (WGS) entry which is preliminary data.</text>
</comment>
<sequence length="100" mass="10097">MEYVYSAMLLHSAKQEISEDKVSAILKSAGLQADSAKVKALVASLKGVNIDEAIKQAAVQQVVAAPAAAPAVGAKAAEKKEEDSAKAAEAAAEGLGSLFG</sequence>
<dbReference type="AlphaFoldDB" id="A0A7J4K004"/>
<evidence type="ECO:0000256" key="2">
    <source>
        <dbReference type="ARBA" id="ARBA00022980"/>
    </source>
</evidence>
<accession>A0A7J4K004</accession>
<comment type="function">
    <text evidence="4">Forms part of the ribosomal stalk, playing a central role in the interaction of the ribosome with GTP-bound translation factors.</text>
</comment>
<comment type="subunit">
    <text evidence="4">Part of the 50S ribosomal subunit. Homodimer, it forms part of the ribosomal stalk which helps the ribosome interact with GTP-bound translation factors. Forms a heptameric L10(L12)2(L12)2(L12)2 complex, where L10 forms an elongated spine to which the L12 dimers bind in a sequential fashion.</text>
</comment>
<dbReference type="InterPro" id="IPR022295">
    <property type="entry name" value="Ribosomal_P1_arc"/>
</dbReference>
<reference evidence="7" key="2">
    <citation type="submission" date="2021-03" db="EMBL/GenBank/DDBJ databases">
        <authorList>
            <person name="Jaffe A."/>
        </authorList>
    </citation>
    <scope>NUCLEOTIDE SEQUENCE</scope>
    <source>
        <strain evidence="7">RIFCSPLOWO2_01_FULL_43_13</strain>
    </source>
</reference>
<keyword evidence="2 4" id="KW-0689">Ribosomal protein</keyword>
<proteinExistence type="inferred from homology"/>
<dbReference type="GO" id="GO:0005840">
    <property type="term" value="C:ribosome"/>
    <property type="evidence" value="ECO:0007669"/>
    <property type="project" value="UniProtKB-KW"/>
</dbReference>
<dbReference type="Proteomes" id="UP000590964">
    <property type="component" value="Unassembled WGS sequence"/>
</dbReference>
<evidence type="ECO:0000256" key="4">
    <source>
        <dbReference type="HAMAP-Rule" id="MF_01478"/>
    </source>
</evidence>
<keyword evidence="3 4" id="KW-0687">Ribonucleoprotein</keyword>
<dbReference type="FunFam" id="1.10.10.1410:FF:000002">
    <property type="entry name" value="60S acidic ribosomal protein P2"/>
    <property type="match status" value="1"/>
</dbReference>
<evidence type="ECO:0000256" key="3">
    <source>
        <dbReference type="ARBA" id="ARBA00023274"/>
    </source>
</evidence>
<dbReference type="Proteomes" id="UP000527315">
    <property type="component" value="Unassembled WGS sequence"/>
</dbReference>
<reference evidence="7" key="3">
    <citation type="submission" date="2021-05" db="EMBL/GenBank/DDBJ databases">
        <title>Protein family content uncovers lineage relationships and bacterial pathway maintenance mechanisms in DPANN archaea.</title>
        <authorList>
            <person name="Castelle C.J."/>
            <person name="Meheust R."/>
            <person name="Jaffe A.L."/>
            <person name="Seitz K."/>
            <person name="Gong X."/>
            <person name="Baker B.J."/>
            <person name="Banfield J.F."/>
        </authorList>
    </citation>
    <scope>NUCLEOTIDE SEQUENCE</scope>
    <source>
        <strain evidence="7">RIFCSPLOWO2_01_FULL_43_13</strain>
    </source>
</reference>
<dbReference type="Proteomes" id="UP000680185">
    <property type="component" value="Unassembled WGS sequence"/>
</dbReference>
<evidence type="ECO:0000256" key="1">
    <source>
        <dbReference type="ARBA" id="ARBA00005436"/>
    </source>
</evidence>